<dbReference type="AlphaFoldDB" id="A0A3B1CK30"/>
<dbReference type="NCBIfam" id="TIGR01175">
    <property type="entry name" value="pilM"/>
    <property type="match status" value="1"/>
</dbReference>
<protein>
    <submittedName>
        <fullName evidence="2">Type IV pilus biogenesis protein PilM</fullName>
    </submittedName>
</protein>
<dbReference type="Pfam" id="PF11104">
    <property type="entry name" value="PilM_2"/>
    <property type="match status" value="1"/>
</dbReference>
<dbReference type="PIRSF" id="PIRSF019169">
    <property type="entry name" value="PilM"/>
    <property type="match status" value="1"/>
</dbReference>
<proteinExistence type="predicted"/>
<evidence type="ECO:0000313" key="2">
    <source>
        <dbReference type="EMBL" id="VAX25063.1"/>
    </source>
</evidence>
<dbReference type="SUPFAM" id="SSF53067">
    <property type="entry name" value="Actin-like ATPase domain"/>
    <property type="match status" value="2"/>
</dbReference>
<sequence>MFSLLTRPLLGIDIGSASIKLALLKPSSRGFELTNFGIISLPPDTIVDGEVENPAAISDAIKNLLKSEKISSRIKNCAFSVSGQSVIIKKITVPLMSEDDLAESIQQEAEQYIPFDINDVNVAFQIVKAEGDIPAKGESKAEGEDRQMDVLLVAAKKDLVNEQNEIIKNAGLKPVVVDLDVFALENGFELAYGLDEDDTFALVNIGASITNVNIIENGITAYTRDITVGGNSITESIQKNMGVGFREADKYKHGHLDESVGKEELMAHIKSGVASICDELKKTFEMFQRTSEERVRRIYICGGGSMLDGTNALIAEEMGLSCEYINPFRNIKVSQKIFDEEYIEKMGPMAVVAIGLALRKLDE</sequence>
<dbReference type="Gene3D" id="3.30.420.40">
    <property type="match status" value="2"/>
</dbReference>
<reference evidence="2" key="1">
    <citation type="submission" date="2018-06" db="EMBL/GenBank/DDBJ databases">
        <authorList>
            <person name="Zhirakovskaya E."/>
        </authorList>
    </citation>
    <scope>NUCLEOTIDE SEQUENCE</scope>
</reference>
<dbReference type="GO" id="GO:0051301">
    <property type="term" value="P:cell division"/>
    <property type="evidence" value="ECO:0007669"/>
    <property type="project" value="InterPro"/>
</dbReference>
<dbReference type="InterPro" id="IPR050696">
    <property type="entry name" value="FtsA/MreB"/>
</dbReference>
<dbReference type="InterPro" id="IPR003494">
    <property type="entry name" value="SHS2_FtsA"/>
</dbReference>
<organism evidence="2">
    <name type="scientific">hydrothermal vent metagenome</name>
    <dbReference type="NCBI Taxonomy" id="652676"/>
    <lineage>
        <taxon>unclassified sequences</taxon>
        <taxon>metagenomes</taxon>
        <taxon>ecological metagenomes</taxon>
    </lineage>
</organism>
<feature type="domain" description="SHS2" evidence="1">
    <location>
        <begin position="9"/>
        <end position="188"/>
    </location>
</feature>
<dbReference type="PANTHER" id="PTHR32432">
    <property type="entry name" value="CELL DIVISION PROTEIN FTSA-RELATED"/>
    <property type="match status" value="1"/>
</dbReference>
<dbReference type="InterPro" id="IPR005883">
    <property type="entry name" value="PilM"/>
</dbReference>
<dbReference type="Gene3D" id="3.30.1490.300">
    <property type="match status" value="1"/>
</dbReference>
<dbReference type="CDD" id="cd24049">
    <property type="entry name" value="ASKHA_NBD_PilM"/>
    <property type="match status" value="1"/>
</dbReference>
<accession>A0A3B1CK30</accession>
<dbReference type="SMART" id="SM00842">
    <property type="entry name" value="FtsA"/>
    <property type="match status" value="1"/>
</dbReference>
<dbReference type="EMBL" id="UOGE01000100">
    <property type="protein sequence ID" value="VAX25063.1"/>
    <property type="molecule type" value="Genomic_DNA"/>
</dbReference>
<gene>
    <name evidence="2" type="ORF">MNBD_NITROSPINAE02-855</name>
</gene>
<dbReference type="PANTHER" id="PTHR32432:SF3">
    <property type="entry name" value="ETHANOLAMINE UTILIZATION PROTEIN EUTJ"/>
    <property type="match status" value="1"/>
</dbReference>
<name>A0A3B1CK30_9ZZZZ</name>
<dbReference type="InterPro" id="IPR043129">
    <property type="entry name" value="ATPase_NBD"/>
</dbReference>
<evidence type="ECO:0000259" key="1">
    <source>
        <dbReference type="SMART" id="SM00842"/>
    </source>
</evidence>